<evidence type="ECO:0000313" key="3">
    <source>
        <dbReference type="Proteomes" id="UP000827284"/>
    </source>
</evidence>
<evidence type="ECO:0000256" key="1">
    <source>
        <dbReference type="SAM" id="MobiDB-lite"/>
    </source>
</evidence>
<feature type="region of interest" description="Disordered" evidence="1">
    <location>
        <begin position="498"/>
        <end position="523"/>
    </location>
</feature>
<accession>A0A9P3HBV9</accession>
<evidence type="ECO:0000313" key="2">
    <source>
        <dbReference type="EMBL" id="GJJ73548.1"/>
    </source>
</evidence>
<gene>
    <name evidence="2" type="ORF">EMPS_05906</name>
</gene>
<dbReference type="Proteomes" id="UP000827284">
    <property type="component" value="Unassembled WGS sequence"/>
</dbReference>
<feature type="compositionally biased region" description="Low complexity" evidence="1">
    <location>
        <begin position="9"/>
        <end position="19"/>
    </location>
</feature>
<dbReference type="EMBL" id="BQFW01000008">
    <property type="protein sequence ID" value="GJJ73548.1"/>
    <property type="molecule type" value="Genomic_DNA"/>
</dbReference>
<dbReference type="OrthoDB" id="2439595at2759"/>
<feature type="region of interest" description="Disordered" evidence="1">
    <location>
        <begin position="175"/>
        <end position="201"/>
    </location>
</feature>
<dbReference type="AlphaFoldDB" id="A0A9P3HBV9"/>
<reference evidence="2" key="2">
    <citation type="journal article" date="2022" name="Microbiol. Resour. Announc.">
        <title>Whole-Genome Sequence of Entomortierella parvispora E1425, a Mucoromycotan Fungus Associated with Burkholderiaceae-Related Endosymbiotic Bacteria.</title>
        <authorList>
            <person name="Herlambang A."/>
            <person name="Guo Y."/>
            <person name="Takashima Y."/>
            <person name="Narisawa K."/>
            <person name="Ohta H."/>
            <person name="Nishizawa T."/>
        </authorList>
    </citation>
    <scope>NUCLEOTIDE SEQUENCE</scope>
    <source>
        <strain evidence="2">E1425</strain>
    </source>
</reference>
<feature type="region of interest" description="Disordered" evidence="1">
    <location>
        <begin position="1"/>
        <end position="35"/>
    </location>
</feature>
<name>A0A9P3HBV9_9FUNG</name>
<keyword evidence="3" id="KW-1185">Reference proteome</keyword>
<proteinExistence type="predicted"/>
<comment type="caution">
    <text evidence="2">The sequence shown here is derived from an EMBL/GenBank/DDBJ whole genome shotgun (WGS) entry which is preliminary data.</text>
</comment>
<sequence>MSSSSTKAQAQHQQQQQLRDNQRRQFASSPPSPIHLNRALSAFYSAPSFEDVKKKSLTLLPSPTTMQTMNLDIKELPSEPSSSRNSVSSNPSSPYPTPAVALTMASPVQAGPKKSARAFGAEDESDSIMDQDNPQPFRVNASDIPRKQPSPANDLSEIQQRGMDKIKRLSNDALNVSREGSPVPRGRLSEDMSSREAANSRSKIDELQLQIKQLRDNMLQNLNTEDDVAQMKNSRDKYQQENVLLHQKLETQQRDYEVMSKNYFDLVRLIRVTDDDHSTIIDKLNKLKTSIENLVKKAQGGRSVNLNKDAALEHIKNSGKLEGFPVPEDKLDAHHLNLFMESIVMSTLVSFFFEKPLSSIFDYNDGFKQIYDWMRERNPTLAFRWRQQLCVMLRDDPKTKVRQEELVASAVAVLSEIVSSVYTNTEESVKIRDICNQALALSLALTSQESAIFPETVPIGTDFDAITMIATPKSNIEGKVVLVVFPTFKDEAMNAVKNEAKDEAKDNAKDDTRDDANDDAKDDVKGFSVRSKVWCY</sequence>
<reference evidence="2" key="1">
    <citation type="submission" date="2021-11" db="EMBL/GenBank/DDBJ databases">
        <authorList>
            <person name="Herlambang A."/>
            <person name="Guo Y."/>
            <person name="Takashima Y."/>
            <person name="Nishizawa T."/>
        </authorList>
    </citation>
    <scope>NUCLEOTIDE SEQUENCE</scope>
    <source>
        <strain evidence="2">E1425</strain>
    </source>
</reference>
<protein>
    <submittedName>
        <fullName evidence="2">Uncharacterized protein</fullName>
    </submittedName>
</protein>
<organism evidence="2 3">
    <name type="scientific">Entomortierella parvispora</name>
    <dbReference type="NCBI Taxonomy" id="205924"/>
    <lineage>
        <taxon>Eukaryota</taxon>
        <taxon>Fungi</taxon>
        <taxon>Fungi incertae sedis</taxon>
        <taxon>Mucoromycota</taxon>
        <taxon>Mortierellomycotina</taxon>
        <taxon>Mortierellomycetes</taxon>
        <taxon>Mortierellales</taxon>
        <taxon>Mortierellaceae</taxon>
        <taxon>Entomortierella</taxon>
    </lineage>
</organism>
<feature type="region of interest" description="Disordered" evidence="1">
    <location>
        <begin position="75"/>
        <end position="155"/>
    </location>
</feature>
<feature type="compositionally biased region" description="Low complexity" evidence="1">
    <location>
        <begin position="78"/>
        <end position="92"/>
    </location>
</feature>